<sequence>MDLKGAVDFVKGWRAAEKIPGDDRLTNEQLAKFAQDLQKKVDEFSVKPERVAWGQYGAATPKQWDADARPIPYSGKAGDEPGWKMAKAMSENGDGKVFYISDTPAGQLLNAGRFRDAVAAAAGGKDEKAGKELASTLIDGPQKSDGTRSRYAIDNIPAINDQVSDKLMRQTARGDVRTITPAAETDKVFVSTELPALLQTPRVTAINGIPKEELNRTLKETGSIEAVNSKVAKASAELLDGTRYTLTADKTMIAAVDGNKLMAGSGVKLPEVPADAPDVRVLAVKIHSRSEVKDLAAAQAAAPQAAPAEAPERKGAAAAPREVPRTAEAAAEPPARTAARDARPAEPVPGTRPAPEQPGQPAPAPAGRAQAFAQEAPGEAVRRHPELAGTYAAVAAVEKRTQADGLTPEQRAIVMERVRANAQNSIAQGHVPEVKVREQVEVRAERKEERQLSR</sequence>
<feature type="compositionally biased region" description="Low complexity" evidence="1">
    <location>
        <begin position="297"/>
        <end position="309"/>
    </location>
</feature>
<reference evidence="2 3" key="1">
    <citation type="journal article" date="2019" name="Int. J. Syst. Evol. Microbiol.">
        <title>The Draft Whole-Genome Sequence of the Antibiotic Producer Empedobacter haloabium ATCC 31962 Provides Indications for Its Taxonomic Reclassification.</title>
        <authorList>
            <person name="Miess H."/>
            <person name="Arlt P."/>
            <person name="Apel A.K."/>
            <person name="Weber T."/>
            <person name="Nieselt K."/>
            <person name="Hanssen F."/>
            <person name="Czemmel S."/>
            <person name="Nahnsen S."/>
            <person name="Gross H."/>
        </authorList>
    </citation>
    <scope>NUCLEOTIDE SEQUENCE [LARGE SCALE GENOMIC DNA]</scope>
    <source>
        <strain evidence="2 3">ATCC 31962</strain>
    </source>
</reference>
<feature type="compositionally biased region" description="Pro residues" evidence="1">
    <location>
        <begin position="346"/>
        <end position="364"/>
    </location>
</feature>
<protein>
    <recommendedName>
        <fullName evidence="4">Large polyvalent protein-associated domain-containing protein</fullName>
    </recommendedName>
</protein>
<evidence type="ECO:0000256" key="1">
    <source>
        <dbReference type="SAM" id="MobiDB-lite"/>
    </source>
</evidence>
<feature type="compositionally biased region" description="Low complexity" evidence="1">
    <location>
        <begin position="365"/>
        <end position="377"/>
    </location>
</feature>
<dbReference type="Proteomes" id="UP000321323">
    <property type="component" value="Chromosome"/>
</dbReference>
<evidence type="ECO:0000313" key="3">
    <source>
        <dbReference type="Proteomes" id="UP000321323"/>
    </source>
</evidence>
<name>A0ABZ1UNW3_9BURK</name>
<feature type="compositionally biased region" description="Low complexity" evidence="1">
    <location>
        <begin position="316"/>
        <end position="337"/>
    </location>
</feature>
<organism evidence="2 3">
    <name type="scientific">[Empedobacter] haloabium</name>
    <dbReference type="NCBI Taxonomy" id="592317"/>
    <lineage>
        <taxon>Bacteria</taxon>
        <taxon>Pseudomonadati</taxon>
        <taxon>Pseudomonadota</taxon>
        <taxon>Betaproteobacteria</taxon>
        <taxon>Burkholderiales</taxon>
        <taxon>Oxalobacteraceae</taxon>
        <taxon>Telluria group</taxon>
        <taxon>Telluria group incertae sedis</taxon>
    </lineage>
</organism>
<evidence type="ECO:0008006" key="4">
    <source>
        <dbReference type="Google" id="ProtNLM"/>
    </source>
</evidence>
<proteinExistence type="predicted"/>
<gene>
    <name evidence="2" type="ORF">E7V67_001375</name>
</gene>
<evidence type="ECO:0000313" key="2">
    <source>
        <dbReference type="EMBL" id="WUR13783.1"/>
    </source>
</evidence>
<dbReference type="EMBL" id="CP136508">
    <property type="protein sequence ID" value="WUR13783.1"/>
    <property type="molecule type" value="Genomic_DNA"/>
</dbReference>
<keyword evidence="3" id="KW-1185">Reference proteome</keyword>
<accession>A0ABZ1UNW3</accession>
<feature type="region of interest" description="Disordered" evidence="1">
    <location>
        <begin position="297"/>
        <end position="383"/>
    </location>
</feature>